<dbReference type="RefSeq" id="WP_257769931.1">
    <property type="nucleotide sequence ID" value="NZ_CP102480.1"/>
</dbReference>
<dbReference type="Pfam" id="PF00392">
    <property type="entry name" value="GntR"/>
    <property type="match status" value="1"/>
</dbReference>
<dbReference type="PROSITE" id="PS50949">
    <property type="entry name" value="HTH_GNTR"/>
    <property type="match status" value="1"/>
</dbReference>
<dbReference type="EMBL" id="CP102480">
    <property type="protein sequence ID" value="UUX50710.1"/>
    <property type="molecule type" value="Genomic_DNA"/>
</dbReference>
<evidence type="ECO:0000313" key="5">
    <source>
        <dbReference type="EMBL" id="UUX50710.1"/>
    </source>
</evidence>
<dbReference type="Gene3D" id="1.20.120.530">
    <property type="entry name" value="GntR ligand-binding domain-like"/>
    <property type="match status" value="1"/>
</dbReference>
<dbReference type="PRINTS" id="PR00035">
    <property type="entry name" value="HTHGNTR"/>
</dbReference>
<dbReference type="InterPro" id="IPR008920">
    <property type="entry name" value="TF_FadR/GntR_C"/>
</dbReference>
<sequence length="219" mass="24701">MARAERIERVTLPLQIAERLRTDILAGTYPGGAQLPEMELAITFGVSRGPLREALQRLVQEGLLRSEPHRGVFVTEVGEEDLKDLFFVRETLETAALRKIFEAGTQNKVSRDLIRIAERMDRAMKAGDKISGGDLDFEFHRVLVDAAQSKRLSRTYASVQTETRLCLHRLMGGYRSSRDLAAEHFRLAELIETADLPDTLKELKNHLGDPARHLKNTPT</sequence>
<evidence type="ECO:0000259" key="4">
    <source>
        <dbReference type="PROSITE" id="PS50949"/>
    </source>
</evidence>
<dbReference type="Pfam" id="PF07729">
    <property type="entry name" value="FCD"/>
    <property type="match status" value="1"/>
</dbReference>
<dbReference type="SMART" id="SM00895">
    <property type="entry name" value="FCD"/>
    <property type="match status" value="1"/>
</dbReference>
<keyword evidence="1" id="KW-0805">Transcription regulation</keyword>
<dbReference type="InterPro" id="IPR000524">
    <property type="entry name" value="Tscrpt_reg_HTH_GntR"/>
</dbReference>
<name>A0A9J7AUC4_9PROT</name>
<dbReference type="PANTHER" id="PTHR43537">
    <property type="entry name" value="TRANSCRIPTIONAL REGULATOR, GNTR FAMILY"/>
    <property type="match status" value="1"/>
</dbReference>
<proteinExistence type="predicted"/>
<evidence type="ECO:0000256" key="3">
    <source>
        <dbReference type="ARBA" id="ARBA00023163"/>
    </source>
</evidence>
<dbReference type="SUPFAM" id="SSF46785">
    <property type="entry name" value="Winged helix' DNA-binding domain"/>
    <property type="match status" value="1"/>
</dbReference>
<feature type="domain" description="HTH gntR-type" evidence="4">
    <location>
        <begin position="10"/>
        <end position="77"/>
    </location>
</feature>
<dbReference type="CDD" id="cd07377">
    <property type="entry name" value="WHTH_GntR"/>
    <property type="match status" value="1"/>
</dbReference>
<dbReference type="InterPro" id="IPR011711">
    <property type="entry name" value="GntR_C"/>
</dbReference>
<accession>A0A9J7AUC4</accession>
<gene>
    <name evidence="5" type="ORF">NUH88_03200</name>
</gene>
<dbReference type="SUPFAM" id="SSF48008">
    <property type="entry name" value="GntR ligand-binding domain-like"/>
    <property type="match status" value="1"/>
</dbReference>
<reference evidence="5" key="1">
    <citation type="submission" date="2022-08" db="EMBL/GenBank/DDBJ databases">
        <title>Nisaea acidiphila sp. nov., isolated from a marine algal debris and emended description of the genus Nisaea Urios et al. 2008.</title>
        <authorList>
            <person name="Kwon K."/>
        </authorList>
    </citation>
    <scope>NUCLEOTIDE SEQUENCE</scope>
    <source>
        <strain evidence="5">MEBiC11861</strain>
    </source>
</reference>
<dbReference type="KEGG" id="naci:NUH88_03200"/>
<organism evidence="5 6">
    <name type="scientific">Nisaea acidiphila</name>
    <dbReference type="NCBI Taxonomy" id="1862145"/>
    <lineage>
        <taxon>Bacteria</taxon>
        <taxon>Pseudomonadati</taxon>
        <taxon>Pseudomonadota</taxon>
        <taxon>Alphaproteobacteria</taxon>
        <taxon>Rhodospirillales</taxon>
        <taxon>Thalassobaculaceae</taxon>
        <taxon>Nisaea</taxon>
    </lineage>
</organism>
<dbReference type="Proteomes" id="UP001060336">
    <property type="component" value="Chromosome"/>
</dbReference>
<dbReference type="SMART" id="SM00345">
    <property type="entry name" value="HTH_GNTR"/>
    <property type="match status" value="1"/>
</dbReference>
<dbReference type="GO" id="GO:0003677">
    <property type="term" value="F:DNA binding"/>
    <property type="evidence" value="ECO:0007669"/>
    <property type="project" value="UniProtKB-KW"/>
</dbReference>
<protein>
    <submittedName>
        <fullName evidence="5">GntR family transcriptional regulator</fullName>
    </submittedName>
</protein>
<dbReference type="InterPro" id="IPR036390">
    <property type="entry name" value="WH_DNA-bd_sf"/>
</dbReference>
<dbReference type="AlphaFoldDB" id="A0A9J7AUC4"/>
<dbReference type="GO" id="GO:0003700">
    <property type="term" value="F:DNA-binding transcription factor activity"/>
    <property type="evidence" value="ECO:0007669"/>
    <property type="project" value="InterPro"/>
</dbReference>
<evidence type="ECO:0000256" key="1">
    <source>
        <dbReference type="ARBA" id="ARBA00023015"/>
    </source>
</evidence>
<dbReference type="PANTHER" id="PTHR43537:SF45">
    <property type="entry name" value="GNTR FAMILY REGULATORY PROTEIN"/>
    <property type="match status" value="1"/>
</dbReference>
<dbReference type="InterPro" id="IPR036388">
    <property type="entry name" value="WH-like_DNA-bd_sf"/>
</dbReference>
<evidence type="ECO:0000256" key="2">
    <source>
        <dbReference type="ARBA" id="ARBA00023125"/>
    </source>
</evidence>
<keyword evidence="6" id="KW-1185">Reference proteome</keyword>
<keyword evidence="2" id="KW-0238">DNA-binding</keyword>
<keyword evidence="3" id="KW-0804">Transcription</keyword>
<dbReference type="Gene3D" id="1.10.10.10">
    <property type="entry name" value="Winged helix-like DNA-binding domain superfamily/Winged helix DNA-binding domain"/>
    <property type="match status" value="1"/>
</dbReference>
<evidence type="ECO:0000313" key="6">
    <source>
        <dbReference type="Proteomes" id="UP001060336"/>
    </source>
</evidence>